<evidence type="ECO:0000256" key="7">
    <source>
        <dbReference type="ARBA" id="ARBA00023212"/>
    </source>
</evidence>
<keyword evidence="3" id="KW-0963">Cytoplasm</keyword>
<feature type="coiled-coil region" evidence="9">
    <location>
        <begin position="590"/>
        <end position="631"/>
    </location>
</feature>
<keyword evidence="11" id="KW-1185">Reference proteome</keyword>
<dbReference type="EMBL" id="JAJSOF020000023">
    <property type="protein sequence ID" value="KAJ4435776.1"/>
    <property type="molecule type" value="Genomic_DNA"/>
</dbReference>
<dbReference type="PANTHER" id="PTHR14885:SF1">
    <property type="entry name" value="CILIA- AND FLAGELLA-ASSOCIATED PROTEIN 43"/>
    <property type="match status" value="1"/>
</dbReference>
<organism evidence="10 11">
    <name type="scientific">Periplaneta americana</name>
    <name type="common">American cockroach</name>
    <name type="synonym">Blatta americana</name>
    <dbReference type="NCBI Taxonomy" id="6978"/>
    <lineage>
        <taxon>Eukaryota</taxon>
        <taxon>Metazoa</taxon>
        <taxon>Ecdysozoa</taxon>
        <taxon>Arthropoda</taxon>
        <taxon>Hexapoda</taxon>
        <taxon>Insecta</taxon>
        <taxon>Pterygota</taxon>
        <taxon>Neoptera</taxon>
        <taxon>Polyneoptera</taxon>
        <taxon>Dictyoptera</taxon>
        <taxon>Blattodea</taxon>
        <taxon>Blattoidea</taxon>
        <taxon>Blattidae</taxon>
        <taxon>Blattinae</taxon>
        <taxon>Periplaneta</taxon>
    </lineage>
</organism>
<keyword evidence="5" id="KW-0677">Repeat</keyword>
<comment type="caution">
    <text evidence="10">The sequence shown here is derived from an EMBL/GenBank/DDBJ whole genome shotgun (WGS) entry which is preliminary data.</text>
</comment>
<comment type="subcellular location">
    <subcellularLocation>
        <location evidence="1">Cell projection</location>
        <location evidence="1">Cilium</location>
    </subcellularLocation>
    <subcellularLocation>
        <location evidence="2">Cytoplasm</location>
        <location evidence="2">Cytoskeleton</location>
    </subcellularLocation>
</comment>
<evidence type="ECO:0000256" key="1">
    <source>
        <dbReference type="ARBA" id="ARBA00004138"/>
    </source>
</evidence>
<keyword evidence="7" id="KW-0206">Cytoskeleton</keyword>
<evidence type="ECO:0000313" key="10">
    <source>
        <dbReference type="EMBL" id="KAJ4435776.1"/>
    </source>
</evidence>
<evidence type="ECO:0000256" key="8">
    <source>
        <dbReference type="ARBA" id="ARBA00023273"/>
    </source>
</evidence>
<sequence>CVAMLKKNYIASEEKLPISEFDLDEEVRNKKIRDAKNTCEKTEAFQEALITAQDALCERLKKKYWNTVDVKDRKLKAIMGRTEVGNYPLFPKDVHFEEELAFIKQRRKLELEMQRVDFFAPWEPIDEETESTYSPLVPGIHKSTLIRRTISSTETIDDEEQQMMNEFAPSGSSSHEFVKSSPYHHNQFEITTYLQMHNEIFLLRDVETRLRNYFNKQFDDIYAIKEREMFLVKERNTRLRYILSELNNTWTEIIDPEWTQEEQPERIMRVEDDEVSVKPYISPSQQELLDKMAAEAEARRLAELADNFRERALIVMMDGVLEIRWEDEIKKDIPKPKCMLEKDPANYNEEDLKIVKDYEERVAFRMSERNRYRKMLEAEFRKHSQALKDGIVKFNSRLEDLFLLKLKIESAIGQEVLKIYRYDYIASRRVLLYTQEKNLKEDIIEQESKNAQLQEVVQQLIISTNECRAAYDALIAREKHLERSFKKEFPEVSPIILEILLKYYRRRPKMYQRAQTSIVLLKELSRCVMSTDRPSFLPPECIDFLKGLDQIDSHSNCPPNISEELWFILCHVRRLKVECELKTKCCALEVAEAEQTVSVYQKKLASDKQRVATLNEEITKTRQQLLELQHDTELQLVMKQGLVEINTTGSISDYDDSILITHNQVKSINELVKNAGNKKLAAMHKATNFHRVILVKEWQHKKLKMEIEDLQEHLHNLESIKVTKDIQMYLRRRARGVNEEKGILSFEREISLLRESYEKQIRKLQQQLDELDMKINKQRKENRKLDARVTSLNIDVNEKQLLRDVEFETRQSEAAKQRMASIVKRRQLVSVVQSQHAQILALQTELELLRLKTYPTLKYKTLI</sequence>
<feature type="non-terminal residue" evidence="10">
    <location>
        <position position="1"/>
    </location>
</feature>
<dbReference type="PANTHER" id="PTHR14885">
    <property type="entry name" value="CILIA- AND FLAGELLA-ASSOCIATED PROTEIN 43-RELATED"/>
    <property type="match status" value="1"/>
</dbReference>
<name>A0ABQ8SNM1_PERAM</name>
<evidence type="ECO:0000256" key="2">
    <source>
        <dbReference type="ARBA" id="ARBA00004245"/>
    </source>
</evidence>
<feature type="coiled-coil region" evidence="9">
    <location>
        <begin position="747"/>
        <end position="795"/>
    </location>
</feature>
<reference evidence="10 11" key="1">
    <citation type="journal article" date="2022" name="Allergy">
        <title>Genome assembly and annotation of Periplaneta americana reveal a comprehensive cockroach allergen profile.</title>
        <authorList>
            <person name="Wang L."/>
            <person name="Xiong Q."/>
            <person name="Saelim N."/>
            <person name="Wang L."/>
            <person name="Nong W."/>
            <person name="Wan A.T."/>
            <person name="Shi M."/>
            <person name="Liu X."/>
            <person name="Cao Q."/>
            <person name="Hui J.H.L."/>
            <person name="Sookrung N."/>
            <person name="Leung T.F."/>
            <person name="Tungtrongchitr A."/>
            <person name="Tsui S.K.W."/>
        </authorList>
    </citation>
    <scope>NUCLEOTIDE SEQUENCE [LARGE SCALE GENOMIC DNA]</scope>
    <source>
        <strain evidence="10">PWHHKU_190912</strain>
    </source>
</reference>
<evidence type="ECO:0000256" key="9">
    <source>
        <dbReference type="SAM" id="Coils"/>
    </source>
</evidence>
<dbReference type="Pfam" id="PF25828">
    <property type="entry name" value="CC_Cfap43"/>
    <property type="match status" value="1"/>
</dbReference>
<evidence type="ECO:0000256" key="4">
    <source>
        <dbReference type="ARBA" id="ARBA00022574"/>
    </source>
</evidence>
<keyword evidence="4" id="KW-0853">WD repeat</keyword>
<evidence type="ECO:0000256" key="3">
    <source>
        <dbReference type="ARBA" id="ARBA00022490"/>
    </source>
</evidence>
<dbReference type="Proteomes" id="UP001148838">
    <property type="component" value="Unassembled WGS sequence"/>
</dbReference>
<evidence type="ECO:0000313" key="11">
    <source>
        <dbReference type="Proteomes" id="UP001148838"/>
    </source>
</evidence>
<gene>
    <name evidence="10" type="ORF">ANN_18395</name>
</gene>
<keyword evidence="6 9" id="KW-0175">Coiled coil</keyword>
<proteinExistence type="predicted"/>
<evidence type="ECO:0000256" key="5">
    <source>
        <dbReference type="ARBA" id="ARBA00022737"/>
    </source>
</evidence>
<accession>A0ABQ8SNM1</accession>
<protein>
    <submittedName>
        <fullName evidence="10">Uncharacterized protein</fullName>
    </submittedName>
</protein>
<keyword evidence="8" id="KW-0966">Cell projection</keyword>
<evidence type="ECO:0000256" key="6">
    <source>
        <dbReference type="ARBA" id="ARBA00023054"/>
    </source>
</evidence>